<dbReference type="PANTHER" id="PTHR11538">
    <property type="entry name" value="PHENYLALANYL-TRNA SYNTHETASE"/>
    <property type="match status" value="1"/>
</dbReference>
<reference evidence="15" key="1">
    <citation type="journal article" date="2020" name="ISME J.">
        <title>Gammaproteobacteria mediating utilization of methyl-, sulfur- and petroleum organic compounds in deep ocean hydrothermal plumes.</title>
        <authorList>
            <person name="Zhou Z."/>
            <person name="Liu Y."/>
            <person name="Pan J."/>
            <person name="Cron B.R."/>
            <person name="Toner B.M."/>
            <person name="Anantharaman K."/>
            <person name="Breier J.A."/>
            <person name="Dick G.J."/>
            <person name="Li M."/>
        </authorList>
    </citation>
    <scope>NUCLEOTIDE SEQUENCE</scope>
    <source>
        <strain evidence="15">SZUA-1501</strain>
    </source>
</reference>
<dbReference type="Proteomes" id="UP000606463">
    <property type="component" value="Unassembled WGS sequence"/>
</dbReference>
<evidence type="ECO:0000313" key="16">
    <source>
        <dbReference type="Proteomes" id="UP000606463"/>
    </source>
</evidence>
<dbReference type="Gene3D" id="3.30.930.10">
    <property type="entry name" value="Bira Bifunctional Protein, Domain 2"/>
    <property type="match status" value="1"/>
</dbReference>
<dbReference type="InterPro" id="IPR002319">
    <property type="entry name" value="Phenylalanyl-tRNA_Synthase"/>
</dbReference>
<evidence type="ECO:0000256" key="12">
    <source>
        <dbReference type="ARBA" id="ARBA00049255"/>
    </source>
</evidence>
<evidence type="ECO:0000256" key="3">
    <source>
        <dbReference type="ARBA" id="ARBA00011209"/>
    </source>
</evidence>
<dbReference type="EC" id="6.1.1.20" evidence="13"/>
<dbReference type="GO" id="GO:0005737">
    <property type="term" value="C:cytoplasm"/>
    <property type="evidence" value="ECO:0007669"/>
    <property type="project" value="UniProtKB-SubCell"/>
</dbReference>
<dbReference type="GO" id="GO:0006432">
    <property type="term" value="P:phenylalanyl-tRNA aminoacylation"/>
    <property type="evidence" value="ECO:0007669"/>
    <property type="project" value="UniProtKB-UniRule"/>
</dbReference>
<dbReference type="GO" id="GO:0000049">
    <property type="term" value="F:tRNA binding"/>
    <property type="evidence" value="ECO:0007669"/>
    <property type="project" value="InterPro"/>
</dbReference>
<evidence type="ECO:0000256" key="4">
    <source>
        <dbReference type="ARBA" id="ARBA00022490"/>
    </source>
</evidence>
<dbReference type="GO" id="GO:0005524">
    <property type="term" value="F:ATP binding"/>
    <property type="evidence" value="ECO:0007669"/>
    <property type="project" value="UniProtKB-UniRule"/>
</dbReference>
<evidence type="ECO:0000256" key="11">
    <source>
        <dbReference type="ARBA" id="ARBA00023146"/>
    </source>
</evidence>
<dbReference type="FunFam" id="3.30.930.10:FF:000003">
    <property type="entry name" value="Phenylalanine--tRNA ligase alpha subunit"/>
    <property type="match status" value="1"/>
</dbReference>
<dbReference type="CDD" id="cd00496">
    <property type="entry name" value="PheRS_alpha_core"/>
    <property type="match status" value="1"/>
</dbReference>
<dbReference type="InterPro" id="IPR004529">
    <property type="entry name" value="Phe-tRNA-synth_IIc_asu"/>
</dbReference>
<dbReference type="GO" id="GO:0000287">
    <property type="term" value="F:magnesium ion binding"/>
    <property type="evidence" value="ECO:0007669"/>
    <property type="project" value="UniProtKB-UniRule"/>
</dbReference>
<dbReference type="PROSITE" id="PS50862">
    <property type="entry name" value="AA_TRNA_LIGASE_II"/>
    <property type="match status" value="1"/>
</dbReference>
<evidence type="ECO:0000256" key="6">
    <source>
        <dbReference type="ARBA" id="ARBA00022723"/>
    </source>
</evidence>
<dbReference type="InterPro" id="IPR004188">
    <property type="entry name" value="Phe-tRNA_ligase_II_N"/>
</dbReference>
<keyword evidence="7 13" id="KW-0547">Nucleotide-binding</keyword>
<keyword evidence="4 13" id="KW-0963">Cytoplasm</keyword>
<gene>
    <name evidence="13" type="primary">pheS</name>
    <name evidence="15" type="ORF">EYH37_05020</name>
</gene>
<dbReference type="InterPro" id="IPR010978">
    <property type="entry name" value="tRNA-bd_arm"/>
</dbReference>
<evidence type="ECO:0000256" key="8">
    <source>
        <dbReference type="ARBA" id="ARBA00022840"/>
    </source>
</evidence>
<comment type="caution">
    <text evidence="15">The sequence shown here is derived from an EMBL/GenBank/DDBJ whole genome shotgun (WGS) entry which is preliminary data.</text>
</comment>
<evidence type="ECO:0000256" key="1">
    <source>
        <dbReference type="ARBA" id="ARBA00004496"/>
    </source>
</evidence>
<dbReference type="PANTHER" id="PTHR11538:SF41">
    <property type="entry name" value="PHENYLALANINE--TRNA LIGASE, MITOCHONDRIAL"/>
    <property type="match status" value="1"/>
</dbReference>
<comment type="cofactor">
    <cofactor evidence="13">
        <name>Mg(2+)</name>
        <dbReference type="ChEBI" id="CHEBI:18420"/>
    </cofactor>
    <text evidence="13">Binds 2 magnesium ions per tetramer.</text>
</comment>
<keyword evidence="6 13" id="KW-0479">Metal-binding</keyword>
<dbReference type="HAMAP" id="MF_00281">
    <property type="entry name" value="Phe_tRNA_synth_alpha1"/>
    <property type="match status" value="1"/>
</dbReference>
<keyword evidence="9 13" id="KW-0460">Magnesium</keyword>
<proteinExistence type="inferred from homology"/>
<dbReference type="GO" id="GO:0004826">
    <property type="term" value="F:phenylalanine-tRNA ligase activity"/>
    <property type="evidence" value="ECO:0007669"/>
    <property type="project" value="UniProtKB-UniRule"/>
</dbReference>
<comment type="subunit">
    <text evidence="3 13">Tetramer of two alpha and two beta subunits.</text>
</comment>
<keyword evidence="11 13" id="KW-0030">Aminoacyl-tRNA synthetase</keyword>
<evidence type="ECO:0000256" key="10">
    <source>
        <dbReference type="ARBA" id="ARBA00022917"/>
    </source>
</evidence>
<accession>A0A9D0YRN1</accession>
<evidence type="ECO:0000256" key="5">
    <source>
        <dbReference type="ARBA" id="ARBA00022598"/>
    </source>
</evidence>
<dbReference type="Pfam" id="PF02912">
    <property type="entry name" value="Phe_tRNA-synt_N"/>
    <property type="match status" value="1"/>
</dbReference>
<keyword evidence="5 13" id="KW-0436">Ligase</keyword>
<keyword evidence="8 13" id="KW-0067">ATP-binding</keyword>
<dbReference type="SUPFAM" id="SSF55681">
    <property type="entry name" value="Class II aaRS and biotin synthetases"/>
    <property type="match status" value="1"/>
</dbReference>
<protein>
    <recommendedName>
        <fullName evidence="13">Phenylalanine--tRNA ligase alpha subunit</fullName>
        <ecNumber evidence="13">6.1.1.20</ecNumber>
    </recommendedName>
    <alternativeName>
        <fullName evidence="13">Phenylalanyl-tRNA synthetase alpha subunit</fullName>
        <shortName evidence="13">PheRS</shortName>
    </alternativeName>
</protein>
<dbReference type="Pfam" id="PF01409">
    <property type="entry name" value="tRNA-synt_2d"/>
    <property type="match status" value="1"/>
</dbReference>
<evidence type="ECO:0000256" key="2">
    <source>
        <dbReference type="ARBA" id="ARBA00010207"/>
    </source>
</evidence>
<comment type="similarity">
    <text evidence="2 13">Belongs to the class-II aminoacyl-tRNA synthetase family. Phe-tRNA synthetase alpha subunit type 1 subfamily.</text>
</comment>
<dbReference type="AlphaFoldDB" id="A0A9D0YRN1"/>
<dbReference type="InterPro" id="IPR045864">
    <property type="entry name" value="aa-tRNA-synth_II/BPL/LPL"/>
</dbReference>
<feature type="binding site" evidence="13">
    <location>
        <position position="253"/>
    </location>
    <ligand>
        <name>Mg(2+)</name>
        <dbReference type="ChEBI" id="CHEBI:18420"/>
        <note>shared with beta subunit</note>
    </ligand>
</feature>
<comment type="subcellular location">
    <subcellularLocation>
        <location evidence="1 13">Cytoplasm</location>
    </subcellularLocation>
</comment>
<comment type="catalytic activity">
    <reaction evidence="12 13">
        <text>tRNA(Phe) + L-phenylalanine + ATP = L-phenylalanyl-tRNA(Phe) + AMP + diphosphate + H(+)</text>
        <dbReference type="Rhea" id="RHEA:19413"/>
        <dbReference type="Rhea" id="RHEA-COMP:9668"/>
        <dbReference type="Rhea" id="RHEA-COMP:9699"/>
        <dbReference type="ChEBI" id="CHEBI:15378"/>
        <dbReference type="ChEBI" id="CHEBI:30616"/>
        <dbReference type="ChEBI" id="CHEBI:33019"/>
        <dbReference type="ChEBI" id="CHEBI:58095"/>
        <dbReference type="ChEBI" id="CHEBI:78442"/>
        <dbReference type="ChEBI" id="CHEBI:78531"/>
        <dbReference type="ChEBI" id="CHEBI:456215"/>
        <dbReference type="EC" id="6.1.1.20"/>
    </reaction>
</comment>
<dbReference type="SUPFAM" id="SSF46589">
    <property type="entry name" value="tRNA-binding arm"/>
    <property type="match status" value="1"/>
</dbReference>
<feature type="domain" description="Aminoacyl-transfer RNA synthetases class-II family profile" evidence="14">
    <location>
        <begin position="110"/>
        <end position="337"/>
    </location>
</feature>
<dbReference type="InterPro" id="IPR022911">
    <property type="entry name" value="Phe_tRNA_ligase_alpha1_bac"/>
</dbReference>
<evidence type="ECO:0000313" key="15">
    <source>
        <dbReference type="EMBL" id="HIP98704.1"/>
    </source>
</evidence>
<dbReference type="InterPro" id="IPR006195">
    <property type="entry name" value="aa-tRNA-synth_II"/>
</dbReference>
<evidence type="ECO:0000256" key="7">
    <source>
        <dbReference type="ARBA" id="ARBA00022741"/>
    </source>
</evidence>
<name>A0A9D0YRN1_AQUAO</name>
<dbReference type="NCBIfam" id="TIGR00468">
    <property type="entry name" value="pheS"/>
    <property type="match status" value="1"/>
</dbReference>
<keyword evidence="10 13" id="KW-0648">Protein biosynthesis</keyword>
<organism evidence="15 16">
    <name type="scientific">Aquifex aeolicus</name>
    <dbReference type="NCBI Taxonomy" id="63363"/>
    <lineage>
        <taxon>Bacteria</taxon>
        <taxon>Pseudomonadati</taxon>
        <taxon>Aquificota</taxon>
        <taxon>Aquificia</taxon>
        <taxon>Aquificales</taxon>
        <taxon>Aquificaceae</taxon>
        <taxon>Aquifex</taxon>
    </lineage>
</organism>
<dbReference type="EMBL" id="DQVE01000051">
    <property type="protein sequence ID" value="HIP98704.1"/>
    <property type="molecule type" value="Genomic_DNA"/>
</dbReference>
<evidence type="ECO:0000256" key="13">
    <source>
        <dbReference type="HAMAP-Rule" id="MF_00281"/>
    </source>
</evidence>
<evidence type="ECO:0000256" key="9">
    <source>
        <dbReference type="ARBA" id="ARBA00022842"/>
    </source>
</evidence>
<sequence>MDLAQVRQLFESLKGKIQTPRDLEKLRQTFLGKKGYVTQLFKELRNATPEKRRELGKLINALREEIDEFIKLKGEELKRKELEEKLKAERLDITLPGDTVLPIGSKHPLSAVIEEITEIFKQMGFSVETGPEVEKEEYNFDMLNIPKYHPARDMQDTFYVNEKGYLLRTHTSPVQVRTLLKREPPVQIIAPGRVYRRDDDPTHSPMFFQVEGLVVNESVSFANMVFVLKVFLRKFFEKDVSVRFRPSYFPFTEPSAEVDIGCVICSGKGCRVCKGTGWLEVLGAGMVHPNVLSACGIDAEKFRGFAFGLGVDRFAMLKYRIDNIKLFYENDIRFLKQFVSL</sequence>
<evidence type="ECO:0000259" key="14">
    <source>
        <dbReference type="PROSITE" id="PS50862"/>
    </source>
</evidence>